<gene>
    <name evidence="2" type="ORF">AVDCRST_MAG51-2380</name>
</gene>
<protein>
    <submittedName>
        <fullName evidence="2">Thioesterase</fullName>
    </submittedName>
</protein>
<reference evidence="2" key="1">
    <citation type="submission" date="2020-02" db="EMBL/GenBank/DDBJ databases">
        <authorList>
            <person name="Meier V. D."/>
        </authorList>
    </citation>
    <scope>NUCLEOTIDE SEQUENCE</scope>
    <source>
        <strain evidence="2">AVDCRST_MAG51</strain>
    </source>
</reference>
<feature type="compositionally biased region" description="Basic and acidic residues" evidence="1">
    <location>
        <begin position="1"/>
        <end position="11"/>
    </location>
</feature>
<dbReference type="EMBL" id="CADCUX010000510">
    <property type="protein sequence ID" value="CAA9426776.1"/>
    <property type="molecule type" value="Genomic_DNA"/>
</dbReference>
<evidence type="ECO:0000313" key="2">
    <source>
        <dbReference type="EMBL" id="CAA9426776.1"/>
    </source>
</evidence>
<feature type="region of interest" description="Disordered" evidence="1">
    <location>
        <begin position="126"/>
        <end position="145"/>
    </location>
</feature>
<feature type="region of interest" description="Disordered" evidence="1">
    <location>
        <begin position="1"/>
        <end position="112"/>
    </location>
</feature>
<feature type="compositionally biased region" description="Basic and acidic residues" evidence="1">
    <location>
        <begin position="48"/>
        <end position="66"/>
    </location>
</feature>
<feature type="non-terminal residue" evidence="2">
    <location>
        <position position="145"/>
    </location>
</feature>
<name>A0A6J4PWX4_9BURK</name>
<sequence>GRADLRRRDPVRAAPGLPVAEDGGRPLGARLRSQARAPELLLGHARRRGDDADGRDHGGGRPQRGDRHGRRHHRDEDQLHAALPGRTHRQGPPDAPHRHHGLHRGHHLRPCGPRLRACHRHLQVRAASADRRQGQQRAQRHLDRL</sequence>
<organism evidence="2">
    <name type="scientific">uncultured Ramlibacter sp</name>
    <dbReference type="NCBI Taxonomy" id="260755"/>
    <lineage>
        <taxon>Bacteria</taxon>
        <taxon>Pseudomonadati</taxon>
        <taxon>Pseudomonadota</taxon>
        <taxon>Betaproteobacteria</taxon>
        <taxon>Burkholderiales</taxon>
        <taxon>Comamonadaceae</taxon>
        <taxon>Ramlibacter</taxon>
        <taxon>environmental samples</taxon>
    </lineage>
</organism>
<feature type="compositionally biased region" description="Basic residues" evidence="1">
    <location>
        <begin position="97"/>
        <end position="109"/>
    </location>
</feature>
<dbReference type="AlphaFoldDB" id="A0A6J4PWX4"/>
<feature type="non-terminal residue" evidence="2">
    <location>
        <position position="1"/>
    </location>
</feature>
<evidence type="ECO:0000256" key="1">
    <source>
        <dbReference type="SAM" id="MobiDB-lite"/>
    </source>
</evidence>
<accession>A0A6J4PWX4</accession>
<proteinExistence type="predicted"/>